<keyword evidence="2" id="KW-1185">Reference proteome</keyword>
<sequence length="87" mass="9876">MAHNFECFIFSSNVIHTTSAPVSHFTLTFSEDVYWRRHVVPCSRIDNKIHADNNKYGLVSHSGTTFTLLHQNRCHSPSLAAHSHVDV</sequence>
<accession>A0A5B7CDT1</accession>
<protein>
    <submittedName>
        <fullName evidence="1">Uncharacterized protein</fullName>
    </submittedName>
</protein>
<name>A0A5B7CDT1_PORTR</name>
<proteinExistence type="predicted"/>
<evidence type="ECO:0000313" key="1">
    <source>
        <dbReference type="EMBL" id="MPC07762.1"/>
    </source>
</evidence>
<evidence type="ECO:0000313" key="2">
    <source>
        <dbReference type="Proteomes" id="UP000324222"/>
    </source>
</evidence>
<gene>
    <name evidence="1" type="ORF">E2C01_000329</name>
</gene>
<comment type="caution">
    <text evidence="1">The sequence shown here is derived from an EMBL/GenBank/DDBJ whole genome shotgun (WGS) entry which is preliminary data.</text>
</comment>
<organism evidence="1 2">
    <name type="scientific">Portunus trituberculatus</name>
    <name type="common">Swimming crab</name>
    <name type="synonym">Neptunus trituberculatus</name>
    <dbReference type="NCBI Taxonomy" id="210409"/>
    <lineage>
        <taxon>Eukaryota</taxon>
        <taxon>Metazoa</taxon>
        <taxon>Ecdysozoa</taxon>
        <taxon>Arthropoda</taxon>
        <taxon>Crustacea</taxon>
        <taxon>Multicrustacea</taxon>
        <taxon>Malacostraca</taxon>
        <taxon>Eumalacostraca</taxon>
        <taxon>Eucarida</taxon>
        <taxon>Decapoda</taxon>
        <taxon>Pleocyemata</taxon>
        <taxon>Brachyura</taxon>
        <taxon>Eubrachyura</taxon>
        <taxon>Portunoidea</taxon>
        <taxon>Portunidae</taxon>
        <taxon>Portuninae</taxon>
        <taxon>Portunus</taxon>
    </lineage>
</organism>
<dbReference type="Proteomes" id="UP000324222">
    <property type="component" value="Unassembled WGS sequence"/>
</dbReference>
<dbReference type="EMBL" id="VSRR010000007">
    <property type="protein sequence ID" value="MPC07762.1"/>
    <property type="molecule type" value="Genomic_DNA"/>
</dbReference>
<reference evidence="1 2" key="1">
    <citation type="submission" date="2019-05" db="EMBL/GenBank/DDBJ databases">
        <title>Another draft genome of Portunus trituberculatus and its Hox gene families provides insights of decapod evolution.</title>
        <authorList>
            <person name="Jeong J.-H."/>
            <person name="Song I."/>
            <person name="Kim S."/>
            <person name="Choi T."/>
            <person name="Kim D."/>
            <person name="Ryu S."/>
            <person name="Kim W."/>
        </authorList>
    </citation>
    <scope>NUCLEOTIDE SEQUENCE [LARGE SCALE GENOMIC DNA]</scope>
    <source>
        <tissue evidence="1">Muscle</tissue>
    </source>
</reference>
<dbReference type="AlphaFoldDB" id="A0A5B7CDT1"/>